<evidence type="ECO:0008006" key="3">
    <source>
        <dbReference type="Google" id="ProtNLM"/>
    </source>
</evidence>
<proteinExistence type="predicted"/>
<dbReference type="AlphaFoldDB" id="C4ZPF5"/>
<dbReference type="eggNOG" id="ENOG502ZB76">
    <property type="taxonomic scope" value="Bacteria"/>
</dbReference>
<reference evidence="1 2" key="2">
    <citation type="journal article" date="2012" name="Stand. Genomic Sci.">
        <title>Complete genome sequence of Thauera aminoaromatica strain MZ1T.</title>
        <authorList>
            <person name="Jiang K."/>
            <person name="Sanseverino J."/>
            <person name="Chauhan A."/>
            <person name="Lucas S."/>
            <person name="Copeland A."/>
            <person name="Lapidus A."/>
            <person name="Del Rio T.G."/>
            <person name="Dalin E."/>
            <person name="Tice H."/>
            <person name="Bruce D."/>
            <person name="Goodwin L."/>
            <person name="Pitluck S."/>
            <person name="Sims D."/>
            <person name="Brettin T."/>
            <person name="Detter J.C."/>
            <person name="Han C."/>
            <person name="Chang Y.J."/>
            <person name="Larimer F."/>
            <person name="Land M."/>
            <person name="Hauser L."/>
            <person name="Kyrpides N.C."/>
            <person name="Mikhailova N."/>
            <person name="Moser S."/>
            <person name="Jegier P."/>
            <person name="Close D."/>
            <person name="Debruyn J.M."/>
            <person name="Wang Y."/>
            <person name="Layton A.C."/>
            <person name="Allen M.S."/>
            <person name="Sayler G.S."/>
        </authorList>
    </citation>
    <scope>NUCLEOTIDE SEQUENCE [LARGE SCALE GENOMIC DNA]</scope>
    <source>
        <strain evidence="1 2">MZ1T</strain>
    </source>
</reference>
<organism evidence="1 2">
    <name type="scientific">Thauera aminoaromatica</name>
    <dbReference type="NCBI Taxonomy" id="164330"/>
    <lineage>
        <taxon>Bacteria</taxon>
        <taxon>Pseudomonadati</taxon>
        <taxon>Pseudomonadota</taxon>
        <taxon>Betaproteobacteria</taxon>
        <taxon>Rhodocyclales</taxon>
        <taxon>Zoogloeaceae</taxon>
        <taxon>Thauera</taxon>
    </lineage>
</organism>
<dbReference type="EMBL" id="CP001281">
    <property type="protein sequence ID" value="ACK54351.1"/>
    <property type="molecule type" value="Genomic_DNA"/>
</dbReference>
<reference evidence="2" key="1">
    <citation type="submission" date="2009-05" db="EMBL/GenBank/DDBJ databases">
        <title>Complete sequence of chromosome of Thauera sp. MZ1T.</title>
        <authorList>
            <consortium name="US DOE Joint Genome Institute"/>
            <person name="Lucas S."/>
            <person name="Copeland A."/>
            <person name="Lapidus A."/>
            <person name="Glavina del Rio T."/>
            <person name="Dalin E."/>
            <person name="Tice H."/>
            <person name="Bruce D."/>
            <person name="Goodwin L."/>
            <person name="Pitluck S."/>
            <person name="Sims D."/>
            <person name="Brettin T."/>
            <person name="Detter J.C."/>
            <person name="Han C."/>
            <person name="Larimer F."/>
            <person name="Land M."/>
            <person name="Hauser L."/>
            <person name="Kyrpides N."/>
            <person name="Mikhailova N."/>
            <person name="Sayler G.S."/>
        </authorList>
    </citation>
    <scope>NUCLEOTIDE SEQUENCE [LARGE SCALE GENOMIC DNA]</scope>
    <source>
        <strain evidence="2">MZ1T</strain>
    </source>
</reference>
<name>C4ZPF5_THASP</name>
<gene>
    <name evidence="1" type="ordered locus">Tmz1t_1593</name>
</gene>
<dbReference type="STRING" id="85643.Tmz1t_1593"/>
<dbReference type="RefSeq" id="WP_012585094.1">
    <property type="nucleotide sequence ID" value="NC_011662.2"/>
</dbReference>
<accession>C4ZPF5</accession>
<dbReference type="Proteomes" id="UP000002186">
    <property type="component" value="Chromosome"/>
</dbReference>
<dbReference type="KEGG" id="tmz:Tmz1t_1593"/>
<evidence type="ECO:0000313" key="1">
    <source>
        <dbReference type="EMBL" id="ACK54351.1"/>
    </source>
</evidence>
<keyword evidence="2" id="KW-1185">Reference proteome</keyword>
<evidence type="ECO:0000313" key="2">
    <source>
        <dbReference type="Proteomes" id="UP000002186"/>
    </source>
</evidence>
<sequence length="466" mass="50750">MDQPRTLDYTPAGVLAGGGNPVAGLEAATATLRALYKPGSQKTEVAGLHVVSSFDDALREAVERSAPVGVRALAGAAPERDHAWWVRWLAGVRDAWMAVCDGYWCLSPSNSVAASEEIRLRLASSVVEALKWSACDRFGPEEVLWGRIGQLFSSSPQARDSVVGGDLHSIGREYLRAVAHYSINLDQVELEMGVALGHVVDICLPFLSLDRRAADVPQYVVIPEEGTIPVRQMGKHRDGEWRFAPWAAGELLTEFSRQLARSIVPAPFGRLPLEHARAAVEYLRMQWSHTPPVRTRRRYAQEASADIARGLHACAAVIGGQPLPVPRNWRVVDFSRSGLQIVANSDPTRAWPDIGELLGIHFVDGEGWQLGIVRRLRMWAAHAGLGIELLARSPTLGVIDDGRASVDGILCDLPSKGEALRVLMPANAPALAEPVFVKTAGAVHKLRSLGVLRREAGYQLQVFQVL</sequence>
<protein>
    <recommendedName>
        <fullName evidence="3">PilZ domain-containing protein</fullName>
    </recommendedName>
</protein>
<dbReference type="HOGENOM" id="CLU_586512_0_0_4"/>